<reference evidence="11" key="2">
    <citation type="submission" date="2025-08" db="UniProtKB">
        <authorList>
            <consortium name="Ensembl"/>
        </authorList>
    </citation>
    <scope>IDENTIFICATION</scope>
</reference>
<keyword evidence="6" id="KW-0862">Zinc</keyword>
<keyword evidence="4" id="KW-0677">Repeat</keyword>
<evidence type="ECO:0000256" key="8">
    <source>
        <dbReference type="PROSITE-ProRule" id="PRU00042"/>
    </source>
</evidence>
<dbReference type="InterPro" id="IPR013087">
    <property type="entry name" value="Znf_C2H2_type"/>
</dbReference>
<accession>A0A452J522</accession>
<dbReference type="Gene3D" id="3.30.160.60">
    <property type="entry name" value="Classic Zinc Finger"/>
    <property type="match status" value="3"/>
</dbReference>
<feature type="domain" description="C2H2-type" evidence="10">
    <location>
        <begin position="179"/>
        <end position="206"/>
    </location>
</feature>
<reference evidence="12" key="1">
    <citation type="journal article" date="2017" name="PLoS ONE">
        <title>The Agassiz's desert tortoise genome provides a resource for the conservation of a threatened species.</title>
        <authorList>
            <person name="Tollis M."/>
            <person name="DeNardo D.F."/>
            <person name="Cornelius J.A."/>
            <person name="Dolby G.A."/>
            <person name="Edwards T."/>
            <person name="Henen B.T."/>
            <person name="Karl A.E."/>
            <person name="Murphy R.W."/>
            <person name="Kusumi K."/>
        </authorList>
    </citation>
    <scope>NUCLEOTIDE SEQUENCE [LARGE SCALE GENOMIC DNA]</scope>
</reference>
<protein>
    <recommendedName>
        <fullName evidence="10">C2H2-type domain-containing protein</fullName>
    </recommendedName>
</protein>
<dbReference type="STRING" id="38772.ENSGAGP00000035579"/>
<dbReference type="InterPro" id="IPR036236">
    <property type="entry name" value="Znf_C2H2_sf"/>
</dbReference>
<evidence type="ECO:0000313" key="12">
    <source>
        <dbReference type="Proteomes" id="UP000291020"/>
    </source>
</evidence>
<evidence type="ECO:0000259" key="10">
    <source>
        <dbReference type="PROSITE" id="PS50157"/>
    </source>
</evidence>
<dbReference type="PROSITE" id="PS00028">
    <property type="entry name" value="ZINC_FINGER_C2H2_1"/>
    <property type="match status" value="3"/>
</dbReference>
<dbReference type="Ensembl" id="ENSGAGT00000040291.1">
    <property type="protein sequence ID" value="ENSGAGP00000035579.1"/>
    <property type="gene ID" value="ENSGAGG00000025279.1"/>
</dbReference>
<evidence type="ECO:0000313" key="11">
    <source>
        <dbReference type="Ensembl" id="ENSGAGP00000035579.1"/>
    </source>
</evidence>
<name>A0A452J522_9SAUR</name>
<dbReference type="AlphaFoldDB" id="A0A452J522"/>
<reference evidence="11" key="3">
    <citation type="submission" date="2025-09" db="UniProtKB">
        <authorList>
            <consortium name="Ensembl"/>
        </authorList>
    </citation>
    <scope>IDENTIFICATION</scope>
</reference>
<organism evidence="11 12">
    <name type="scientific">Gopherus agassizii</name>
    <name type="common">Agassiz's desert tortoise</name>
    <dbReference type="NCBI Taxonomy" id="38772"/>
    <lineage>
        <taxon>Eukaryota</taxon>
        <taxon>Metazoa</taxon>
        <taxon>Chordata</taxon>
        <taxon>Craniata</taxon>
        <taxon>Vertebrata</taxon>
        <taxon>Euteleostomi</taxon>
        <taxon>Archelosauria</taxon>
        <taxon>Testudinata</taxon>
        <taxon>Testudines</taxon>
        <taxon>Cryptodira</taxon>
        <taxon>Durocryptodira</taxon>
        <taxon>Testudinoidea</taxon>
        <taxon>Testudinidae</taxon>
        <taxon>Gopherus</taxon>
    </lineage>
</organism>
<evidence type="ECO:0000256" key="2">
    <source>
        <dbReference type="ARBA" id="ARBA00006991"/>
    </source>
</evidence>
<evidence type="ECO:0000256" key="7">
    <source>
        <dbReference type="ARBA" id="ARBA00023242"/>
    </source>
</evidence>
<keyword evidence="5 8" id="KW-0863">Zinc-finger</keyword>
<keyword evidence="7" id="KW-0539">Nucleus</keyword>
<sequence length="249" mass="27437">MPLKGQYSLLGPTVNLFCKFPFPFFPFKNSCDAVPLSSQPTGQISDCMDSLISADGIMSEKEVESPLQGGPEEGAKPKGNITQEVGLDSPGGSELLGGNDREQQLLGRSPLWGRGLQSKEKRYNCTDCNKSFSQSSHLIRHQGTHTGERPYKCSDCGKSFTQNSNLAQHQRVHTGERPYQCLDCDKSFTQSSHLTEHQRVHQGRPDKCLDCGKTFTRSSASAITIRQWFSNFCAGGIFHIANLGVQPHL</sequence>
<comment type="similarity">
    <text evidence="2">Belongs to the krueppel C2H2-type zinc-finger protein family.</text>
</comment>
<dbReference type="FunFam" id="3.30.160.60:FF:000358">
    <property type="entry name" value="zinc finger protein 24"/>
    <property type="match status" value="1"/>
</dbReference>
<feature type="region of interest" description="Disordered" evidence="9">
    <location>
        <begin position="61"/>
        <end position="99"/>
    </location>
</feature>
<evidence type="ECO:0000256" key="1">
    <source>
        <dbReference type="ARBA" id="ARBA00004123"/>
    </source>
</evidence>
<dbReference type="SUPFAM" id="SSF57667">
    <property type="entry name" value="beta-beta-alpha zinc fingers"/>
    <property type="match status" value="2"/>
</dbReference>
<evidence type="ECO:0000256" key="3">
    <source>
        <dbReference type="ARBA" id="ARBA00022723"/>
    </source>
</evidence>
<dbReference type="PROSITE" id="PS50157">
    <property type="entry name" value="ZINC_FINGER_C2H2_2"/>
    <property type="match status" value="3"/>
</dbReference>
<dbReference type="FunFam" id="3.30.160.60:FF:002343">
    <property type="entry name" value="Zinc finger protein 33A"/>
    <property type="match status" value="1"/>
</dbReference>
<evidence type="ECO:0000256" key="4">
    <source>
        <dbReference type="ARBA" id="ARBA00022737"/>
    </source>
</evidence>
<dbReference type="Proteomes" id="UP000291020">
    <property type="component" value="Unassembled WGS sequence"/>
</dbReference>
<feature type="domain" description="C2H2-type" evidence="10">
    <location>
        <begin position="151"/>
        <end position="178"/>
    </location>
</feature>
<dbReference type="SMART" id="SM00355">
    <property type="entry name" value="ZnF_C2H2"/>
    <property type="match status" value="3"/>
</dbReference>
<comment type="subcellular location">
    <subcellularLocation>
        <location evidence="1">Nucleus</location>
    </subcellularLocation>
</comment>
<dbReference type="PANTHER" id="PTHR23226">
    <property type="entry name" value="ZINC FINGER AND SCAN DOMAIN-CONTAINING"/>
    <property type="match status" value="1"/>
</dbReference>
<dbReference type="PANTHER" id="PTHR23226:SF416">
    <property type="entry name" value="FI01424P"/>
    <property type="match status" value="1"/>
</dbReference>
<keyword evidence="3" id="KW-0479">Metal-binding</keyword>
<dbReference type="GO" id="GO:0000981">
    <property type="term" value="F:DNA-binding transcription factor activity, RNA polymerase II-specific"/>
    <property type="evidence" value="ECO:0007669"/>
    <property type="project" value="TreeGrafter"/>
</dbReference>
<dbReference type="GO" id="GO:0005634">
    <property type="term" value="C:nucleus"/>
    <property type="evidence" value="ECO:0007669"/>
    <property type="project" value="UniProtKB-SubCell"/>
</dbReference>
<keyword evidence="12" id="KW-1185">Reference proteome</keyword>
<evidence type="ECO:0000256" key="5">
    <source>
        <dbReference type="ARBA" id="ARBA00022771"/>
    </source>
</evidence>
<proteinExistence type="inferred from homology"/>
<evidence type="ECO:0000256" key="9">
    <source>
        <dbReference type="SAM" id="MobiDB-lite"/>
    </source>
</evidence>
<evidence type="ECO:0000256" key="6">
    <source>
        <dbReference type="ARBA" id="ARBA00022833"/>
    </source>
</evidence>
<feature type="domain" description="C2H2-type" evidence="10">
    <location>
        <begin position="123"/>
        <end position="150"/>
    </location>
</feature>
<dbReference type="Pfam" id="PF00096">
    <property type="entry name" value="zf-C2H2"/>
    <property type="match status" value="3"/>
</dbReference>
<dbReference type="GO" id="GO:0008270">
    <property type="term" value="F:zinc ion binding"/>
    <property type="evidence" value="ECO:0007669"/>
    <property type="project" value="UniProtKB-KW"/>
</dbReference>
<dbReference type="GO" id="GO:0000978">
    <property type="term" value="F:RNA polymerase II cis-regulatory region sequence-specific DNA binding"/>
    <property type="evidence" value="ECO:0007669"/>
    <property type="project" value="TreeGrafter"/>
</dbReference>
<dbReference type="FunFam" id="3.30.160.60:FF:000002">
    <property type="entry name" value="Zinc finger protein 1 homolog"/>
    <property type="match status" value="1"/>
</dbReference>